<evidence type="ECO:0000313" key="2">
    <source>
        <dbReference type="EMBL" id="AET65525.1"/>
    </source>
</evidence>
<proteinExistence type="predicted"/>
<reference evidence="2 3" key="1">
    <citation type="journal article" date="2012" name="PLoS ONE">
        <title>The genome characteristics and predicted function of methyl-group oxidation pathway in the obligate aceticlastic methanogens, Methanosaeta spp.</title>
        <authorList>
            <person name="Zhu J."/>
            <person name="Zheng H."/>
            <person name="Ai G."/>
            <person name="Zhang G."/>
            <person name="Liu D."/>
            <person name="Liu X."/>
            <person name="Dong X."/>
        </authorList>
    </citation>
    <scope>NUCLEOTIDE SEQUENCE [LARGE SCALE GENOMIC DNA]</scope>
    <source>
        <strain evidence="2 3">6Ac</strain>
    </source>
</reference>
<dbReference type="InterPro" id="IPR002035">
    <property type="entry name" value="VWF_A"/>
</dbReference>
<dbReference type="RefSeq" id="WP_014587701.1">
    <property type="nucleotide sequence ID" value="NC_017527.1"/>
</dbReference>
<dbReference type="AlphaFoldDB" id="G7WQH2"/>
<feature type="domain" description="VWFA" evidence="1">
    <location>
        <begin position="65"/>
        <end position="237"/>
    </location>
</feature>
<dbReference type="STRING" id="1110509.Mhar_2173"/>
<dbReference type="PANTHER" id="PTHR10579:SF43">
    <property type="entry name" value="ZINC FINGER (C3HC4-TYPE RING FINGER) FAMILY PROTEIN"/>
    <property type="match status" value="1"/>
</dbReference>
<dbReference type="HOGENOM" id="CLU_453176_0_0_2"/>
<dbReference type="SUPFAM" id="SSF53300">
    <property type="entry name" value="vWA-like"/>
    <property type="match status" value="1"/>
</dbReference>
<evidence type="ECO:0000313" key="3">
    <source>
        <dbReference type="Proteomes" id="UP000005877"/>
    </source>
</evidence>
<protein>
    <submittedName>
        <fullName evidence="2">von Willebrand factor, type A</fullName>
    </submittedName>
</protein>
<accession>G7WQH2</accession>
<dbReference type="PATRIC" id="fig|1110509.7.peg.2405"/>
<dbReference type="PROSITE" id="PS51257">
    <property type="entry name" value="PROKAR_LIPOPROTEIN"/>
    <property type="match status" value="1"/>
</dbReference>
<dbReference type="Proteomes" id="UP000005877">
    <property type="component" value="Chromosome"/>
</dbReference>
<sequence length="602" mass="64234">MAQKYLLLLALILVQACGPGQANLTVSHQVSPCQIWPATSGREPSIGTVTLTVAGEGQNSTVPIDVVLAIDSSASMTETDPTKMRLDAARSFVVRMDPARDRVGIVSFDDDVDFSLPPTGEFARVLEAIGGVDSDGRTNLDRGLAEAIDLLAANSTGSDERARFLVLLSDGDGDYTPSGRSGSQADRAKGEGVVIYTIGLALGDPAKRSLEEMAGATGGKHFDACNASALEAIYVAIGEEVKNLAGREVTVRYTLPGELSAAGFTVPPAADSTSDAPGSEGRVLVWEAGDLSAGEAWSTSFAVSSEAPGVFELGKAGSIVEYQRRSGFVEILKIEGALLDVAEIRSGASTSLEIPFNFSSAKEIVGAVHEVEEEDETTILWRFSGCNSGCGRDWAFLSDDGRIVVGSLRPFTLATKDSLVEDLHQVMEIIAAAGANVSEYNRSAAENAAEFYAPERGVYHQISYSFGADFDLVLVVPNSTLREARLSVTGQEMDRFGGVADQEYYIDGNYVTGCEHHAFPWNGYCTAEAADITGIVPPGDHLISGRKVTDPHTIILEAITAEEPEKEFFLYSRDYRSVWIPAKTNALRTPAEMIWASSETRG</sequence>
<dbReference type="GeneID" id="12511351"/>
<dbReference type="PANTHER" id="PTHR10579">
    <property type="entry name" value="CALCIUM-ACTIVATED CHLORIDE CHANNEL REGULATOR"/>
    <property type="match status" value="1"/>
</dbReference>
<organism evidence="2 3">
    <name type="scientific">Methanothrix harundinacea (strain 6Ac)</name>
    <name type="common">Methanosaeta harundinacea</name>
    <dbReference type="NCBI Taxonomy" id="1110509"/>
    <lineage>
        <taxon>Archaea</taxon>
        <taxon>Methanobacteriati</taxon>
        <taxon>Methanobacteriota</taxon>
        <taxon>Stenosarchaea group</taxon>
        <taxon>Methanomicrobia</taxon>
        <taxon>Methanotrichales</taxon>
        <taxon>Methanotrichaceae</taxon>
        <taxon>Methanothrix</taxon>
    </lineage>
</organism>
<dbReference type="OrthoDB" id="253253at2157"/>
<dbReference type="PROSITE" id="PS50234">
    <property type="entry name" value="VWFA"/>
    <property type="match status" value="1"/>
</dbReference>
<gene>
    <name evidence="2" type="ordered locus">Mhar_2173</name>
</gene>
<dbReference type="InterPro" id="IPR036465">
    <property type="entry name" value="vWFA_dom_sf"/>
</dbReference>
<dbReference type="SMART" id="SM00327">
    <property type="entry name" value="VWA"/>
    <property type="match status" value="1"/>
</dbReference>
<dbReference type="Pfam" id="PF00092">
    <property type="entry name" value="VWA"/>
    <property type="match status" value="1"/>
</dbReference>
<dbReference type="InterPro" id="IPR051266">
    <property type="entry name" value="CLCR"/>
</dbReference>
<evidence type="ECO:0000259" key="1">
    <source>
        <dbReference type="PROSITE" id="PS50234"/>
    </source>
</evidence>
<dbReference type="KEGG" id="mhi:Mhar_2173"/>
<dbReference type="CDD" id="cd00198">
    <property type="entry name" value="vWFA"/>
    <property type="match status" value="1"/>
</dbReference>
<keyword evidence="3" id="KW-1185">Reference proteome</keyword>
<dbReference type="EMBL" id="CP003117">
    <property type="protein sequence ID" value="AET65525.1"/>
    <property type="molecule type" value="Genomic_DNA"/>
</dbReference>
<dbReference type="Gene3D" id="3.40.50.410">
    <property type="entry name" value="von Willebrand factor, type A domain"/>
    <property type="match status" value="1"/>
</dbReference>
<name>G7WQH2_METH6</name>